<organism evidence="3">
    <name type="scientific">Neisseria leonii</name>
    <dbReference type="NCBI Taxonomy" id="2995413"/>
    <lineage>
        <taxon>Bacteria</taxon>
        <taxon>Pseudomonadati</taxon>
        <taxon>Pseudomonadota</taxon>
        <taxon>Betaproteobacteria</taxon>
        <taxon>Neisseriales</taxon>
        <taxon>Neisseriaceae</taxon>
        <taxon>Neisseria</taxon>
    </lineage>
</organism>
<dbReference type="Pfam" id="PF00403">
    <property type="entry name" value="HMA"/>
    <property type="match status" value="1"/>
</dbReference>
<keyword evidence="1" id="KW-0479">Metal-binding</keyword>
<dbReference type="InterPro" id="IPR001802">
    <property type="entry name" value="MerP/CopZ"/>
</dbReference>
<dbReference type="PROSITE" id="PS50846">
    <property type="entry name" value="HMA_2"/>
    <property type="match status" value="1"/>
</dbReference>
<accession>A0A9X4IB61</accession>
<dbReference type="GO" id="GO:0046872">
    <property type="term" value="F:metal ion binding"/>
    <property type="evidence" value="ECO:0007669"/>
    <property type="project" value="UniProtKB-KW"/>
</dbReference>
<proteinExistence type="predicted"/>
<dbReference type="FunFam" id="3.30.70.100:FF:000005">
    <property type="entry name" value="Copper-exporting P-type ATPase A"/>
    <property type="match status" value="1"/>
</dbReference>
<dbReference type="AlphaFoldDB" id="A0A9X4IB61"/>
<name>A0A9X4IB61_9NEIS</name>
<keyword evidence="5" id="KW-1185">Reference proteome</keyword>
<dbReference type="PANTHER" id="PTHR46594:SF4">
    <property type="entry name" value="P-TYPE CATION-TRANSPORTING ATPASE"/>
    <property type="match status" value="1"/>
</dbReference>
<dbReference type="PROSITE" id="PS01047">
    <property type="entry name" value="HMA_1"/>
    <property type="match status" value="1"/>
</dbReference>
<dbReference type="InterPro" id="IPR036163">
    <property type="entry name" value="HMA_dom_sf"/>
</dbReference>
<dbReference type="InterPro" id="IPR006121">
    <property type="entry name" value="HMA_dom"/>
</dbReference>
<dbReference type="PRINTS" id="PR00946">
    <property type="entry name" value="HGSCAVENGER"/>
</dbReference>
<reference evidence="4" key="2">
    <citation type="submission" date="2024-02" db="EMBL/GenBank/DDBJ databases">
        <title>Neisseria leonii sp. nov.</title>
        <authorList>
            <person name="Boutroux M."/>
            <person name="Favre-Rochex S."/>
            <person name="Gorgette O."/>
            <person name="Touak G."/>
            <person name="Muhle E."/>
            <person name="Chesneau O."/>
            <person name="Clermont D."/>
            <person name="Rahi P."/>
        </authorList>
    </citation>
    <scope>NUCLEOTIDE SEQUENCE</scope>
    <source>
        <strain evidence="4">51.81</strain>
    </source>
</reference>
<dbReference type="EMBL" id="JAPQFL010000003">
    <property type="protein sequence ID" value="MDD9328074.1"/>
    <property type="molecule type" value="Genomic_DNA"/>
</dbReference>
<dbReference type="SUPFAM" id="SSF55008">
    <property type="entry name" value="HMA, heavy metal-associated domain"/>
    <property type="match status" value="1"/>
</dbReference>
<gene>
    <name evidence="3" type="ORF">ORY91_001491</name>
    <name evidence="4" type="ORF">V9W64_07475</name>
</gene>
<protein>
    <submittedName>
        <fullName evidence="3 4">Heavy-metal-associated domain-containing protein</fullName>
    </submittedName>
</protein>
<evidence type="ECO:0000259" key="2">
    <source>
        <dbReference type="PROSITE" id="PS50846"/>
    </source>
</evidence>
<dbReference type="InterPro" id="IPR017969">
    <property type="entry name" value="Heavy-metal-associated_CS"/>
</dbReference>
<evidence type="ECO:0000313" key="5">
    <source>
        <dbReference type="Proteomes" id="UP001149607"/>
    </source>
</evidence>
<dbReference type="CDD" id="cd00371">
    <property type="entry name" value="HMA"/>
    <property type="match status" value="1"/>
</dbReference>
<dbReference type="PANTHER" id="PTHR46594">
    <property type="entry name" value="P-TYPE CATION-TRANSPORTING ATPASE"/>
    <property type="match status" value="1"/>
</dbReference>
<dbReference type="RefSeq" id="WP_274585183.1">
    <property type="nucleotide sequence ID" value="NZ_CP145811.1"/>
</dbReference>
<evidence type="ECO:0000313" key="4">
    <source>
        <dbReference type="EMBL" id="WWY02556.1"/>
    </source>
</evidence>
<dbReference type="Proteomes" id="UP001149607">
    <property type="component" value="Chromosome"/>
</dbReference>
<sequence>MMQTIILTVHGMTCSGCSAAVARVLTDIAGVRHAGVDLARHLATVEFNPAAVSPQMLIEAVEAAGFDAAVQ</sequence>
<dbReference type="Gene3D" id="3.30.70.100">
    <property type="match status" value="1"/>
</dbReference>
<dbReference type="EMBL" id="CP146598">
    <property type="protein sequence ID" value="WWY02556.1"/>
    <property type="molecule type" value="Genomic_DNA"/>
</dbReference>
<feature type="domain" description="HMA" evidence="2">
    <location>
        <begin position="3"/>
        <end position="69"/>
    </location>
</feature>
<reference evidence="3" key="1">
    <citation type="submission" date="2022-10" db="EMBL/GenBank/DDBJ databases">
        <authorList>
            <person name="Boutroux M."/>
        </authorList>
    </citation>
    <scope>NUCLEOTIDE SEQUENCE</scope>
    <source>
        <strain evidence="3">51.81</strain>
    </source>
</reference>
<evidence type="ECO:0000256" key="1">
    <source>
        <dbReference type="ARBA" id="ARBA00022723"/>
    </source>
</evidence>
<evidence type="ECO:0000313" key="3">
    <source>
        <dbReference type="EMBL" id="MDD9328074.1"/>
    </source>
</evidence>